<name>A0A251VME6_HELAN</name>
<accession>A0A251VME6</accession>
<protein>
    <submittedName>
        <fullName evidence="1">Uncharacterized protein</fullName>
    </submittedName>
</protein>
<evidence type="ECO:0000313" key="2">
    <source>
        <dbReference type="Proteomes" id="UP000215914"/>
    </source>
</evidence>
<dbReference type="AlphaFoldDB" id="A0A251VME6"/>
<organism evidence="1 2">
    <name type="scientific">Helianthus annuus</name>
    <name type="common">Common sunflower</name>
    <dbReference type="NCBI Taxonomy" id="4232"/>
    <lineage>
        <taxon>Eukaryota</taxon>
        <taxon>Viridiplantae</taxon>
        <taxon>Streptophyta</taxon>
        <taxon>Embryophyta</taxon>
        <taxon>Tracheophyta</taxon>
        <taxon>Spermatophyta</taxon>
        <taxon>Magnoliopsida</taxon>
        <taxon>eudicotyledons</taxon>
        <taxon>Gunneridae</taxon>
        <taxon>Pentapetalae</taxon>
        <taxon>asterids</taxon>
        <taxon>campanulids</taxon>
        <taxon>Asterales</taxon>
        <taxon>Asteraceae</taxon>
        <taxon>Asteroideae</taxon>
        <taxon>Heliantheae alliance</taxon>
        <taxon>Heliantheae</taxon>
        <taxon>Helianthus</taxon>
    </lineage>
</organism>
<dbReference type="Proteomes" id="UP000215914">
    <property type="component" value="Chromosome 1"/>
</dbReference>
<gene>
    <name evidence="1" type="ORF">HannXRQ_Chr01g0010911</name>
</gene>
<reference evidence="2" key="1">
    <citation type="journal article" date="2017" name="Nature">
        <title>The sunflower genome provides insights into oil metabolism, flowering and Asterid evolution.</title>
        <authorList>
            <person name="Badouin H."/>
            <person name="Gouzy J."/>
            <person name="Grassa C.J."/>
            <person name="Murat F."/>
            <person name="Staton S.E."/>
            <person name="Cottret L."/>
            <person name="Lelandais-Briere C."/>
            <person name="Owens G.L."/>
            <person name="Carrere S."/>
            <person name="Mayjonade B."/>
            <person name="Legrand L."/>
            <person name="Gill N."/>
            <person name="Kane N.C."/>
            <person name="Bowers J.E."/>
            <person name="Hubner S."/>
            <person name="Bellec A."/>
            <person name="Berard A."/>
            <person name="Berges H."/>
            <person name="Blanchet N."/>
            <person name="Boniface M.C."/>
            <person name="Brunel D."/>
            <person name="Catrice O."/>
            <person name="Chaidir N."/>
            <person name="Claudel C."/>
            <person name="Donnadieu C."/>
            <person name="Faraut T."/>
            <person name="Fievet G."/>
            <person name="Helmstetter N."/>
            <person name="King M."/>
            <person name="Knapp S.J."/>
            <person name="Lai Z."/>
            <person name="Le Paslier M.C."/>
            <person name="Lippi Y."/>
            <person name="Lorenzon L."/>
            <person name="Mandel J.R."/>
            <person name="Marage G."/>
            <person name="Marchand G."/>
            <person name="Marquand E."/>
            <person name="Bret-Mestries E."/>
            <person name="Morien E."/>
            <person name="Nambeesan S."/>
            <person name="Nguyen T."/>
            <person name="Pegot-Espagnet P."/>
            <person name="Pouilly N."/>
            <person name="Raftis F."/>
            <person name="Sallet E."/>
            <person name="Schiex T."/>
            <person name="Thomas J."/>
            <person name="Vandecasteele C."/>
            <person name="Vares D."/>
            <person name="Vear F."/>
            <person name="Vautrin S."/>
            <person name="Crespi M."/>
            <person name="Mangin B."/>
            <person name="Burke J.M."/>
            <person name="Salse J."/>
            <person name="Munos S."/>
            <person name="Vincourt P."/>
            <person name="Rieseberg L.H."/>
            <person name="Langlade N.B."/>
        </authorList>
    </citation>
    <scope>NUCLEOTIDE SEQUENCE [LARGE SCALE GENOMIC DNA]</scope>
    <source>
        <strain evidence="2">cv. SF193</strain>
    </source>
</reference>
<dbReference type="InParanoid" id="A0A251VME6"/>
<evidence type="ECO:0000313" key="1">
    <source>
        <dbReference type="EMBL" id="OTG36745.1"/>
    </source>
</evidence>
<sequence length="53" mass="5952">MSSYANKSSLQPICPASPLYLSSIKPKSPKTHFISISHQPNVLYARIEHILEK</sequence>
<keyword evidence="2" id="KW-1185">Reference proteome</keyword>
<proteinExistence type="predicted"/>
<dbReference type="EMBL" id="CM007890">
    <property type="protein sequence ID" value="OTG36745.1"/>
    <property type="molecule type" value="Genomic_DNA"/>
</dbReference>